<dbReference type="OrthoDB" id="5376140at2759"/>
<dbReference type="PANTHER" id="PTHR33480">
    <property type="entry name" value="SET DOMAIN-CONTAINING PROTEIN-RELATED"/>
    <property type="match status" value="1"/>
</dbReference>
<sequence>MTCRNIVSEKMRRIAGLLLEAKKICPNVESAKDLIDPSNFTKVVQAVRVCSGFNASTQAFASPSLANKLGQSLAVLAELVISDAIETGNTEYEYKAEQFLKLKSFKWKKNISSKVYKQQCKQTWEKPKKIPLTADTVKLNQLILNKTKETKQKIESDGVTTSLWRELASLTLSNVITFNRRRPGETQFLNLDWYQTHITKADEFHDEIYQSLPLPQKLALKRLTLIMTRGKKGRGVPIMLTEDMVESLTILNENREAAGVSGENPYVFACPSDESVQPLRGHQCLKQHAKQCGAKHPSRLTATNLRKHLATVSQILNLSSSELEQLANHLGHDVNVHRQYYRLPQDIIFPGQNQ</sequence>
<dbReference type="PANTHER" id="PTHR33480:SF1">
    <property type="entry name" value="TYR RECOMBINASE DOMAIN-CONTAINING PROTEIN"/>
    <property type="match status" value="1"/>
</dbReference>
<gene>
    <name evidence="1" type="ORF">BSL78_21482</name>
</gene>
<evidence type="ECO:0000313" key="1">
    <source>
        <dbReference type="EMBL" id="PIK41677.1"/>
    </source>
</evidence>
<evidence type="ECO:0008006" key="3">
    <source>
        <dbReference type="Google" id="ProtNLM"/>
    </source>
</evidence>
<comment type="caution">
    <text evidence="1">The sequence shown here is derived from an EMBL/GenBank/DDBJ whole genome shotgun (WGS) entry which is preliminary data.</text>
</comment>
<name>A0A2G8K0Z0_STIJA</name>
<dbReference type="EMBL" id="MRZV01000998">
    <property type="protein sequence ID" value="PIK41677.1"/>
    <property type="molecule type" value="Genomic_DNA"/>
</dbReference>
<dbReference type="AlphaFoldDB" id="A0A2G8K0Z0"/>
<proteinExistence type="predicted"/>
<keyword evidence="2" id="KW-1185">Reference proteome</keyword>
<dbReference type="Proteomes" id="UP000230750">
    <property type="component" value="Unassembled WGS sequence"/>
</dbReference>
<reference evidence="1 2" key="1">
    <citation type="journal article" date="2017" name="PLoS Biol.">
        <title>The sea cucumber genome provides insights into morphological evolution and visceral regeneration.</title>
        <authorList>
            <person name="Zhang X."/>
            <person name="Sun L."/>
            <person name="Yuan J."/>
            <person name="Sun Y."/>
            <person name="Gao Y."/>
            <person name="Zhang L."/>
            <person name="Li S."/>
            <person name="Dai H."/>
            <person name="Hamel J.F."/>
            <person name="Liu C."/>
            <person name="Yu Y."/>
            <person name="Liu S."/>
            <person name="Lin W."/>
            <person name="Guo K."/>
            <person name="Jin S."/>
            <person name="Xu P."/>
            <person name="Storey K.B."/>
            <person name="Huan P."/>
            <person name="Zhang T."/>
            <person name="Zhou Y."/>
            <person name="Zhang J."/>
            <person name="Lin C."/>
            <person name="Li X."/>
            <person name="Xing L."/>
            <person name="Huo D."/>
            <person name="Sun M."/>
            <person name="Wang L."/>
            <person name="Mercier A."/>
            <person name="Li F."/>
            <person name="Yang H."/>
            <person name="Xiang J."/>
        </authorList>
    </citation>
    <scope>NUCLEOTIDE SEQUENCE [LARGE SCALE GENOMIC DNA]</scope>
    <source>
        <strain evidence="1">Shaxun</strain>
        <tissue evidence="1">Muscle</tissue>
    </source>
</reference>
<dbReference type="STRING" id="307972.A0A2G8K0Z0"/>
<dbReference type="GO" id="GO:0003677">
    <property type="term" value="F:DNA binding"/>
    <property type="evidence" value="ECO:0007669"/>
    <property type="project" value="InterPro"/>
</dbReference>
<accession>A0A2G8K0Z0</accession>
<dbReference type="InterPro" id="IPR011010">
    <property type="entry name" value="DNA_brk_join_enz"/>
</dbReference>
<evidence type="ECO:0000313" key="2">
    <source>
        <dbReference type="Proteomes" id="UP000230750"/>
    </source>
</evidence>
<dbReference type="SUPFAM" id="SSF56349">
    <property type="entry name" value="DNA breaking-rejoining enzymes"/>
    <property type="match status" value="1"/>
</dbReference>
<organism evidence="1 2">
    <name type="scientific">Stichopus japonicus</name>
    <name type="common">Sea cucumber</name>
    <dbReference type="NCBI Taxonomy" id="307972"/>
    <lineage>
        <taxon>Eukaryota</taxon>
        <taxon>Metazoa</taxon>
        <taxon>Echinodermata</taxon>
        <taxon>Eleutherozoa</taxon>
        <taxon>Echinozoa</taxon>
        <taxon>Holothuroidea</taxon>
        <taxon>Aspidochirotacea</taxon>
        <taxon>Aspidochirotida</taxon>
        <taxon>Stichopodidae</taxon>
        <taxon>Apostichopus</taxon>
    </lineage>
</organism>
<protein>
    <recommendedName>
        <fullName evidence="3">Tyr recombinase domain-containing protein</fullName>
    </recommendedName>
</protein>